<dbReference type="EMBL" id="CP136896">
    <property type="protein sequence ID" value="WOL13047.1"/>
    <property type="molecule type" value="Genomic_DNA"/>
</dbReference>
<proteinExistence type="inferred from homology"/>
<evidence type="ECO:0000256" key="1">
    <source>
        <dbReference type="RuleBase" id="RU362006"/>
    </source>
</evidence>
<evidence type="ECO:0000313" key="4">
    <source>
        <dbReference type="Proteomes" id="UP001327560"/>
    </source>
</evidence>
<feature type="compositionally biased region" description="Polar residues" evidence="2">
    <location>
        <begin position="174"/>
        <end position="189"/>
    </location>
</feature>
<organism evidence="3 4">
    <name type="scientific">Canna indica</name>
    <name type="common">Indian-shot</name>
    <dbReference type="NCBI Taxonomy" id="4628"/>
    <lineage>
        <taxon>Eukaryota</taxon>
        <taxon>Viridiplantae</taxon>
        <taxon>Streptophyta</taxon>
        <taxon>Embryophyta</taxon>
        <taxon>Tracheophyta</taxon>
        <taxon>Spermatophyta</taxon>
        <taxon>Magnoliopsida</taxon>
        <taxon>Liliopsida</taxon>
        <taxon>Zingiberales</taxon>
        <taxon>Cannaceae</taxon>
        <taxon>Canna</taxon>
    </lineage>
</organism>
<comment type="similarity">
    <text evidence="1">Belongs to the DP1 family.</text>
</comment>
<feature type="region of interest" description="Disordered" evidence="2">
    <location>
        <begin position="168"/>
        <end position="203"/>
    </location>
</feature>
<evidence type="ECO:0000313" key="3">
    <source>
        <dbReference type="EMBL" id="WOL13047.1"/>
    </source>
</evidence>
<dbReference type="InterPro" id="IPR004345">
    <property type="entry name" value="TB2_DP1_HVA22"/>
</dbReference>
<dbReference type="PANTHER" id="PTHR12300:SF176">
    <property type="entry name" value="HVA22-LIKE PROTEIN"/>
    <property type="match status" value="1"/>
</dbReference>
<dbReference type="AlphaFoldDB" id="A0AAQ3KQ92"/>
<dbReference type="Proteomes" id="UP001327560">
    <property type="component" value="Chromosome 7"/>
</dbReference>
<gene>
    <name evidence="3" type="ORF">Cni_G21816</name>
</gene>
<evidence type="ECO:0000256" key="2">
    <source>
        <dbReference type="SAM" id="MobiDB-lite"/>
    </source>
</evidence>
<name>A0AAQ3KQ92_9LILI</name>
<dbReference type="PANTHER" id="PTHR12300">
    <property type="entry name" value="HVA22-LIKE PROTEINS"/>
    <property type="match status" value="1"/>
</dbReference>
<accession>A0AAQ3KQ92</accession>
<protein>
    <recommendedName>
        <fullName evidence="1">HVA22-like protein</fullName>
    </recommendedName>
</protein>
<comment type="subcellular location">
    <subcellularLocation>
        <location evidence="1">Membrane</location>
        <topology evidence="1">Multi-pass membrane protein</topology>
    </subcellularLocation>
</comment>
<reference evidence="3 4" key="1">
    <citation type="submission" date="2023-10" db="EMBL/GenBank/DDBJ databases">
        <title>Chromosome-scale genome assembly provides insights into flower coloration mechanisms of Canna indica.</title>
        <authorList>
            <person name="Li C."/>
        </authorList>
    </citation>
    <scope>NUCLEOTIDE SEQUENCE [LARGE SCALE GENOMIC DNA]</scope>
    <source>
        <tissue evidence="3">Flower</tissue>
    </source>
</reference>
<keyword evidence="4" id="KW-1185">Reference proteome</keyword>
<sequence>MALLSSIPSEVGLRLLLCPLGSNIITRTACCTIGIGLPIYSTFKAIENKNRNEQEKWLLYWAVYGSFSLVEVLSDKVLYWLPFYYHIKFACLVWLQFPSGHGSKYLYGKYLQPFLRKHQAKLDRLLNSLSHQIEKIISNHQEEIQLAKAVVLRCAMTANKFVKDITHPALPEGRNSTQASNSQMSLPSQDSEHSTDTDLDAAN</sequence>
<dbReference type="GO" id="GO:0016020">
    <property type="term" value="C:membrane"/>
    <property type="evidence" value="ECO:0007669"/>
    <property type="project" value="UniProtKB-SubCell"/>
</dbReference>
<dbReference type="Pfam" id="PF03134">
    <property type="entry name" value="TB2_DP1_HVA22"/>
    <property type="match status" value="1"/>
</dbReference>